<dbReference type="PROSITE" id="PS51986">
    <property type="entry name" value="GS_BETA_GRASP"/>
    <property type="match status" value="1"/>
</dbReference>
<sequence length="551" mass="61852">MELLISDTTWDIARTLNLIAFYLGSKFHTIKNRIFNIRYIDTSASEQPRIDKPFEILGYMLSIRLAIQVASLAKPYLPKVPSVEAPIVAIDGREINLLEKNEKEENDDIDALNDEYTCIPQNDIADPQRKCILCLETRKATSAMLCGHLYCWYCLENWLREKNECPLCRQHTTLKDVIPVEWLLYHRLDPIYSPIIWLSTKASLSKLNVGISPACYLSDSTDIWIDGDGELRSKTTTCSKKITDIKELKEWNFDGSSTNQAPGHDSDIYLRPAAFFRDPFRGGDNILVIAECYNSDGTPNKTNYRHYAKKAMDLVKDEDPWFGIEQEYTLFGADGAPYGWPKGGYPAPQGPYYCGVGAGKVFARDLVEAHYRACLYAGINISGINAEVMPSQWEFQVGPCAGIDMGDHLTLARFLLARIAEDWGISISLHPKPFTSGEWNGAGCHTNYSTSKTRAPGVGLQAIEEMIKKLESKHAEHIEAYGDDNELRLTGKHETGNIADFSSGVANRGCSIRIPRHVAHQGYGYFEDRRPASNIDPYRVTGLIVNTTLIN</sequence>
<dbReference type="PANTHER" id="PTHR20852:SF57">
    <property type="entry name" value="GLUTAMINE SYNTHETASE 2 CYTOPLASMIC"/>
    <property type="match status" value="1"/>
</dbReference>
<dbReference type="SUPFAM" id="SSF55931">
    <property type="entry name" value="Glutamine synthetase/guanido kinase"/>
    <property type="match status" value="1"/>
</dbReference>
<evidence type="ECO:0000256" key="11">
    <source>
        <dbReference type="ARBA" id="ARBA00049436"/>
    </source>
</evidence>
<dbReference type="GO" id="GO:0004356">
    <property type="term" value="F:glutamine synthetase activity"/>
    <property type="evidence" value="ECO:0007669"/>
    <property type="project" value="UniProtKB-EC"/>
</dbReference>
<dbReference type="InterPro" id="IPR001841">
    <property type="entry name" value="Znf_RING"/>
</dbReference>
<evidence type="ECO:0000313" key="20">
    <source>
        <dbReference type="Proteomes" id="UP000310685"/>
    </source>
</evidence>
<dbReference type="Gene3D" id="3.10.20.70">
    <property type="entry name" value="Glutamine synthetase, N-terminal domain"/>
    <property type="match status" value="1"/>
</dbReference>
<dbReference type="SMART" id="SM00184">
    <property type="entry name" value="RING"/>
    <property type="match status" value="1"/>
</dbReference>
<dbReference type="PROSITE" id="PS50089">
    <property type="entry name" value="ZF_RING_2"/>
    <property type="match status" value="1"/>
</dbReference>
<organism evidence="19 20">
    <name type="scientific">Wallemia mellicola</name>
    <dbReference type="NCBI Taxonomy" id="1708541"/>
    <lineage>
        <taxon>Eukaryota</taxon>
        <taxon>Fungi</taxon>
        <taxon>Dikarya</taxon>
        <taxon>Basidiomycota</taxon>
        <taxon>Wallemiomycotina</taxon>
        <taxon>Wallemiomycetes</taxon>
        <taxon>Wallemiales</taxon>
        <taxon>Wallemiaceae</taxon>
        <taxon>Wallemia</taxon>
    </lineage>
</organism>
<dbReference type="InterPro" id="IPR014746">
    <property type="entry name" value="Gln_synth/guanido_kin_cat_dom"/>
</dbReference>
<evidence type="ECO:0000256" key="1">
    <source>
        <dbReference type="ARBA" id="ARBA00009897"/>
    </source>
</evidence>
<evidence type="ECO:0000256" key="15">
    <source>
        <dbReference type="RuleBase" id="RU004356"/>
    </source>
</evidence>
<dbReference type="Pfam" id="PF03951">
    <property type="entry name" value="Gln-synt_N"/>
    <property type="match status" value="1"/>
</dbReference>
<dbReference type="Gene3D" id="3.30.590.10">
    <property type="entry name" value="Glutamine synthetase/guanido kinase, catalytic domain"/>
    <property type="match status" value="1"/>
</dbReference>
<comment type="similarity">
    <text evidence="1 13 14">Belongs to the glutamine synthetase family.</text>
</comment>
<dbReference type="GO" id="GO:0005737">
    <property type="term" value="C:cytoplasm"/>
    <property type="evidence" value="ECO:0007669"/>
    <property type="project" value="TreeGrafter"/>
</dbReference>
<dbReference type="InterPro" id="IPR008146">
    <property type="entry name" value="Gln_synth_cat_dom"/>
</dbReference>
<evidence type="ECO:0000256" key="12">
    <source>
        <dbReference type="PROSITE-ProRule" id="PRU00175"/>
    </source>
</evidence>
<dbReference type="InterPro" id="IPR027302">
    <property type="entry name" value="Gln_synth_N_conserv_site"/>
</dbReference>
<name>A0A4T0MBL9_9BASI</name>
<evidence type="ECO:0000259" key="18">
    <source>
        <dbReference type="PROSITE" id="PS51987"/>
    </source>
</evidence>
<dbReference type="AlphaFoldDB" id="A0A4T0MBL9"/>
<keyword evidence="8 12" id="KW-0863">Zinc-finger</keyword>
<dbReference type="EC" id="6.3.1.2" evidence="3 15"/>
<proteinExistence type="inferred from homology"/>
<dbReference type="InterPro" id="IPR008147">
    <property type="entry name" value="Gln_synt_N"/>
</dbReference>
<dbReference type="FunFam" id="3.30.590.10:FF:000004">
    <property type="entry name" value="Glutamine synthetase"/>
    <property type="match status" value="1"/>
</dbReference>
<dbReference type="Pfam" id="PF13920">
    <property type="entry name" value="zf-C3HC4_3"/>
    <property type="match status" value="1"/>
</dbReference>
<evidence type="ECO:0000256" key="13">
    <source>
        <dbReference type="PROSITE-ProRule" id="PRU01330"/>
    </source>
</evidence>
<dbReference type="Pfam" id="PF00120">
    <property type="entry name" value="Gln-synt_C"/>
    <property type="match status" value="1"/>
</dbReference>
<evidence type="ECO:0000256" key="14">
    <source>
        <dbReference type="RuleBase" id="RU000384"/>
    </source>
</evidence>
<evidence type="ECO:0000256" key="2">
    <source>
        <dbReference type="ARBA" id="ARBA00011823"/>
    </source>
</evidence>
<evidence type="ECO:0000256" key="7">
    <source>
        <dbReference type="ARBA" id="ARBA00022741"/>
    </source>
</evidence>
<dbReference type="PROSITE" id="PS00181">
    <property type="entry name" value="GLNA_ATP"/>
    <property type="match status" value="1"/>
</dbReference>
<evidence type="ECO:0000256" key="8">
    <source>
        <dbReference type="ARBA" id="ARBA00022771"/>
    </source>
</evidence>
<keyword evidence="10 15" id="KW-0067">ATP-binding</keyword>
<evidence type="ECO:0000259" key="16">
    <source>
        <dbReference type="PROSITE" id="PS50089"/>
    </source>
</evidence>
<dbReference type="CDD" id="cd16527">
    <property type="entry name" value="RING-HC_PEX10"/>
    <property type="match status" value="1"/>
</dbReference>
<evidence type="ECO:0000256" key="3">
    <source>
        <dbReference type="ARBA" id="ARBA00012937"/>
    </source>
</evidence>
<evidence type="ECO:0000256" key="5">
    <source>
        <dbReference type="ARBA" id="ARBA00022598"/>
    </source>
</evidence>
<evidence type="ECO:0000256" key="4">
    <source>
        <dbReference type="ARBA" id="ARBA00021364"/>
    </source>
</evidence>
<feature type="domain" description="GS beta-grasp" evidence="17">
    <location>
        <begin position="218"/>
        <end position="297"/>
    </location>
</feature>
<keyword evidence="7 15" id="KW-0547">Nucleotide-binding</keyword>
<dbReference type="InterPro" id="IPR036651">
    <property type="entry name" value="Gln_synt_N_sf"/>
</dbReference>
<comment type="subunit">
    <text evidence="2">Homooctamer.</text>
</comment>
<dbReference type="SMART" id="SM01230">
    <property type="entry name" value="Gln-synt_C"/>
    <property type="match status" value="1"/>
</dbReference>
<dbReference type="PROSITE" id="PS00180">
    <property type="entry name" value="GLNA_1"/>
    <property type="match status" value="1"/>
</dbReference>
<dbReference type="GO" id="GO:0005524">
    <property type="term" value="F:ATP binding"/>
    <property type="evidence" value="ECO:0007669"/>
    <property type="project" value="UniProtKB-KW"/>
</dbReference>
<reference evidence="19 20" key="1">
    <citation type="submission" date="2019-03" db="EMBL/GenBank/DDBJ databases">
        <title>Sequencing 25 genomes of Wallemia mellicola.</title>
        <authorList>
            <person name="Gostincar C."/>
        </authorList>
    </citation>
    <scope>NUCLEOTIDE SEQUENCE [LARGE SCALE GENOMIC DNA]</scope>
    <source>
        <strain evidence="19 20">EXF-6152</strain>
    </source>
</reference>
<dbReference type="InterPro" id="IPR017907">
    <property type="entry name" value="Znf_RING_CS"/>
</dbReference>
<feature type="domain" description="GS catalytic" evidence="18">
    <location>
        <begin position="304"/>
        <end position="551"/>
    </location>
</feature>
<dbReference type="SUPFAM" id="SSF54368">
    <property type="entry name" value="Glutamine synthetase, N-terminal domain"/>
    <property type="match status" value="1"/>
</dbReference>
<dbReference type="GO" id="GO:0008270">
    <property type="term" value="F:zinc ion binding"/>
    <property type="evidence" value="ECO:0007669"/>
    <property type="project" value="UniProtKB-KW"/>
</dbReference>
<comment type="caution">
    <text evidence="19">The sequence shown here is derived from an EMBL/GenBank/DDBJ whole genome shotgun (WGS) entry which is preliminary data.</text>
</comment>
<protein>
    <recommendedName>
        <fullName evidence="4 15">Glutamine synthetase</fullName>
        <ecNumber evidence="3 15">6.3.1.2</ecNumber>
    </recommendedName>
</protein>
<evidence type="ECO:0000256" key="6">
    <source>
        <dbReference type="ARBA" id="ARBA00022723"/>
    </source>
</evidence>
<dbReference type="PROSITE" id="PS51987">
    <property type="entry name" value="GS_CATALYTIC"/>
    <property type="match status" value="1"/>
</dbReference>
<evidence type="ECO:0000259" key="17">
    <source>
        <dbReference type="PROSITE" id="PS51986"/>
    </source>
</evidence>
<dbReference type="InterPro" id="IPR027303">
    <property type="entry name" value="Gln_synth_gly_rich_site"/>
</dbReference>
<feature type="domain" description="RING-type" evidence="16">
    <location>
        <begin position="131"/>
        <end position="169"/>
    </location>
</feature>
<accession>A0A4T0MBL9</accession>
<dbReference type="EMBL" id="SPRC01000016">
    <property type="protein sequence ID" value="TIB80435.1"/>
    <property type="molecule type" value="Genomic_DNA"/>
</dbReference>
<keyword evidence="6" id="KW-0479">Metal-binding</keyword>
<keyword evidence="5 15" id="KW-0436">Ligase</keyword>
<dbReference type="PROSITE" id="PS00518">
    <property type="entry name" value="ZF_RING_1"/>
    <property type="match status" value="1"/>
</dbReference>
<dbReference type="PANTHER" id="PTHR20852">
    <property type="entry name" value="GLUTAMINE SYNTHETASE"/>
    <property type="match status" value="1"/>
</dbReference>
<evidence type="ECO:0000313" key="19">
    <source>
        <dbReference type="EMBL" id="TIB80435.1"/>
    </source>
</evidence>
<gene>
    <name evidence="19" type="ORF">E3Q22_01956</name>
</gene>
<dbReference type="Proteomes" id="UP000310685">
    <property type="component" value="Unassembled WGS sequence"/>
</dbReference>
<evidence type="ECO:0000256" key="10">
    <source>
        <dbReference type="ARBA" id="ARBA00022840"/>
    </source>
</evidence>
<dbReference type="GO" id="GO:0006542">
    <property type="term" value="P:glutamine biosynthetic process"/>
    <property type="evidence" value="ECO:0007669"/>
    <property type="project" value="InterPro"/>
</dbReference>
<evidence type="ECO:0000256" key="9">
    <source>
        <dbReference type="ARBA" id="ARBA00022833"/>
    </source>
</evidence>
<keyword evidence="9" id="KW-0862">Zinc</keyword>
<dbReference type="InterPro" id="IPR013083">
    <property type="entry name" value="Znf_RING/FYVE/PHD"/>
</dbReference>
<dbReference type="InterPro" id="IPR050292">
    <property type="entry name" value="Glutamine_Synthetase"/>
</dbReference>
<dbReference type="SUPFAM" id="SSF57850">
    <property type="entry name" value="RING/U-box"/>
    <property type="match status" value="1"/>
</dbReference>
<comment type="catalytic activity">
    <reaction evidence="11 15">
        <text>L-glutamate + NH4(+) + ATP = L-glutamine + ADP + phosphate + H(+)</text>
        <dbReference type="Rhea" id="RHEA:16169"/>
        <dbReference type="ChEBI" id="CHEBI:15378"/>
        <dbReference type="ChEBI" id="CHEBI:28938"/>
        <dbReference type="ChEBI" id="CHEBI:29985"/>
        <dbReference type="ChEBI" id="CHEBI:30616"/>
        <dbReference type="ChEBI" id="CHEBI:43474"/>
        <dbReference type="ChEBI" id="CHEBI:58359"/>
        <dbReference type="ChEBI" id="CHEBI:456216"/>
        <dbReference type="EC" id="6.3.1.2"/>
    </reaction>
</comment>
<dbReference type="Gene3D" id="3.30.40.10">
    <property type="entry name" value="Zinc/RING finger domain, C3HC4 (zinc finger)"/>
    <property type="match status" value="1"/>
</dbReference>